<dbReference type="FunFam" id="2.60.40.10:FF:000551">
    <property type="entry name" value="Protogenin A"/>
    <property type="match status" value="1"/>
</dbReference>
<dbReference type="Pfam" id="PF00041">
    <property type="entry name" value="fn3"/>
    <property type="match status" value="6"/>
</dbReference>
<dbReference type="PANTHER" id="PTHR44170:SF54">
    <property type="entry name" value="FI24025P1"/>
    <property type="match status" value="1"/>
</dbReference>
<dbReference type="SMART" id="SM00408">
    <property type="entry name" value="IGc2"/>
    <property type="match status" value="3"/>
</dbReference>
<feature type="domain" description="Fibronectin type-III" evidence="10">
    <location>
        <begin position="569"/>
        <end position="662"/>
    </location>
</feature>
<dbReference type="Pfam" id="PF07679">
    <property type="entry name" value="I-set"/>
    <property type="match status" value="2"/>
</dbReference>
<dbReference type="SUPFAM" id="SSF48726">
    <property type="entry name" value="Immunoglobulin"/>
    <property type="match status" value="3"/>
</dbReference>
<dbReference type="PROSITE" id="PS50835">
    <property type="entry name" value="IG_LIKE"/>
    <property type="match status" value="3"/>
</dbReference>
<dbReference type="SMART" id="SM00060">
    <property type="entry name" value="FN3"/>
    <property type="match status" value="6"/>
</dbReference>
<gene>
    <name evidence="11" type="ORF">DSTB1V02_LOCUS8400</name>
</gene>
<keyword evidence="12" id="KW-1185">Reference proteome</keyword>
<keyword evidence="7" id="KW-0325">Glycoprotein</keyword>
<feature type="domain" description="Ig-like" evidence="9">
    <location>
        <begin position="40"/>
        <end position="145"/>
    </location>
</feature>
<dbReference type="GO" id="GO:0005886">
    <property type="term" value="C:plasma membrane"/>
    <property type="evidence" value="ECO:0007669"/>
    <property type="project" value="UniProtKB-SubCell"/>
</dbReference>
<evidence type="ECO:0000259" key="9">
    <source>
        <dbReference type="PROSITE" id="PS50835"/>
    </source>
</evidence>
<evidence type="ECO:0000256" key="8">
    <source>
        <dbReference type="ARBA" id="ARBA00023319"/>
    </source>
</evidence>
<dbReference type="InterPro" id="IPR013098">
    <property type="entry name" value="Ig_I-set"/>
</dbReference>
<feature type="domain" description="Ig-like" evidence="9">
    <location>
        <begin position="159"/>
        <end position="247"/>
    </location>
</feature>
<keyword evidence="6" id="KW-1015">Disulfide bond</keyword>
<dbReference type="Gene3D" id="2.60.40.10">
    <property type="entry name" value="Immunoglobulins"/>
    <property type="match status" value="10"/>
</dbReference>
<evidence type="ECO:0000256" key="4">
    <source>
        <dbReference type="ARBA" id="ARBA00022737"/>
    </source>
</evidence>
<keyword evidence="3" id="KW-0732">Signal</keyword>
<evidence type="ECO:0000256" key="2">
    <source>
        <dbReference type="ARBA" id="ARBA00022475"/>
    </source>
</evidence>
<dbReference type="InterPro" id="IPR036116">
    <property type="entry name" value="FN3_sf"/>
</dbReference>
<evidence type="ECO:0000259" key="10">
    <source>
        <dbReference type="PROSITE" id="PS50853"/>
    </source>
</evidence>
<dbReference type="FunFam" id="2.60.40.10:FF:000189">
    <property type="entry name" value="Neogenin isoform 3"/>
    <property type="match status" value="1"/>
</dbReference>
<evidence type="ECO:0000256" key="3">
    <source>
        <dbReference type="ARBA" id="ARBA00022729"/>
    </source>
</evidence>
<dbReference type="AlphaFoldDB" id="A0A7R8XE07"/>
<sequence length="981" mass="109010">MFRSFCWKQLSNGSLIFSSIRHTRSEWPDEGYFQCLATVPSVGTLLSRKAKLQVASLLRFDEEPSDKDVLLGEKALFVCSIQATPSPTILWLKNGQPLTLDASRMLLLPSGSLEIDGVTKSDEGRYQCNATNIANSRLSREAALQVITDPDLLNAPRQPEFISKPKSTVAIEGQNVTLDCVANGSPAPWITWLKDGTSLDMANLDSRFVKLGSGSLLIIHVQEADSGTYQCRAYNKEDSIDASALLDVQVAPRFEKKPTSQIAKEKQDIELECEVYGRPEPTVEWYKNGELIIESDYFQMVNGKHLKILGLVSSDAGIYQCMAFNAAGYIQASAHLSVLPASGSSPSHEEVEISDLPDLDLQTHLHLGDDWGVQGLPSDPRNVSSVIVSKRFVTLRWQPPLHSEGPVLTYSVFYHQDSSNRERIVNTSKEETIIQGLQPGKAYTFQVVAHGPQGPGIPSKPIVIMTQGEDSIPTGPRNLRAFPVSNSAIQVQWDAPSNDHGTLPLPLTYNVYYMQEGSSEESHIATQGTSYVIHNLHPYTEYSIWVAPEGGRSTEDVSARTHSDIPSDTPQNVTVEAASSTSIVVHWEPPPPEHQNGVITGYKIRYKERGRRGETITTDGNRRLYAITNLEKGQEYSLRISALTVNGSGPWTDWIDVETYPMDLDESVVPDAPGSIRARPMKTSITVMWTPPKNQSIIVRGYTIGYGIGVPDVYKKLVDGKQRYYAIEGLEPNAEYVISLRAYNGMGDGRPIYEHVRTRGDDDTESASPITPPLGVKAIVHSENTVVLYWTDSTLPSDQVTDNRYYTIRYTSHPQSPRYKFRNTTELNYMIDDLKPYTRYEFSVKVTKGLRESQWSLVAVNTTDEAAPESPPRDLTIVPSDNNPDMVYVNWQPPKIPNGIITGYVIYYTTNLSQPDWNWLVDGVVGDRLTTTVRGLKPGLSYYFKIQARNSKGNSPPSPTAIYHTPSFSHGSFLLLPARPD</sequence>
<organism evidence="11">
    <name type="scientific">Darwinula stevensoni</name>
    <dbReference type="NCBI Taxonomy" id="69355"/>
    <lineage>
        <taxon>Eukaryota</taxon>
        <taxon>Metazoa</taxon>
        <taxon>Ecdysozoa</taxon>
        <taxon>Arthropoda</taxon>
        <taxon>Crustacea</taxon>
        <taxon>Oligostraca</taxon>
        <taxon>Ostracoda</taxon>
        <taxon>Podocopa</taxon>
        <taxon>Podocopida</taxon>
        <taxon>Darwinulocopina</taxon>
        <taxon>Darwinuloidea</taxon>
        <taxon>Darwinulidae</taxon>
        <taxon>Darwinula</taxon>
    </lineage>
</organism>
<dbReference type="Pfam" id="PF13927">
    <property type="entry name" value="Ig_3"/>
    <property type="match status" value="1"/>
</dbReference>
<name>A0A7R8XE07_9CRUS</name>
<keyword evidence="4" id="KW-0677">Repeat</keyword>
<dbReference type="EMBL" id="LR901429">
    <property type="protein sequence ID" value="CAD7248589.1"/>
    <property type="molecule type" value="Genomic_DNA"/>
</dbReference>
<feature type="domain" description="Ig-like" evidence="9">
    <location>
        <begin position="252"/>
        <end position="337"/>
    </location>
</feature>
<feature type="domain" description="Fibronectin type-III" evidence="10">
    <location>
        <begin position="379"/>
        <end position="469"/>
    </location>
</feature>
<dbReference type="PANTHER" id="PTHR44170">
    <property type="entry name" value="PROTEIN SIDEKICK"/>
    <property type="match status" value="1"/>
</dbReference>
<dbReference type="PROSITE" id="PS50853">
    <property type="entry name" value="FN3"/>
    <property type="match status" value="6"/>
</dbReference>
<feature type="domain" description="Fibronectin type-III" evidence="10">
    <location>
        <begin position="871"/>
        <end position="968"/>
    </location>
</feature>
<dbReference type="GO" id="GO:0009653">
    <property type="term" value="P:anatomical structure morphogenesis"/>
    <property type="evidence" value="ECO:0007669"/>
    <property type="project" value="UniProtKB-ARBA"/>
</dbReference>
<feature type="domain" description="Fibronectin type-III" evidence="10">
    <location>
        <begin position="475"/>
        <end position="568"/>
    </location>
</feature>
<keyword evidence="2" id="KW-1003">Cell membrane</keyword>
<proteinExistence type="predicted"/>
<dbReference type="PRINTS" id="PR00014">
    <property type="entry name" value="FNTYPEIII"/>
</dbReference>
<feature type="domain" description="Fibronectin type-III" evidence="10">
    <location>
        <begin position="669"/>
        <end position="762"/>
    </location>
</feature>
<dbReference type="InterPro" id="IPR007110">
    <property type="entry name" value="Ig-like_dom"/>
</dbReference>
<accession>A0A7R8XE07</accession>
<dbReference type="InterPro" id="IPR003598">
    <property type="entry name" value="Ig_sub2"/>
</dbReference>
<dbReference type="FunFam" id="2.60.40.10:FF:000133">
    <property type="entry name" value="Neogenin isoform 1"/>
    <property type="match status" value="1"/>
</dbReference>
<dbReference type="GO" id="GO:0030154">
    <property type="term" value="P:cell differentiation"/>
    <property type="evidence" value="ECO:0007669"/>
    <property type="project" value="UniProtKB-ARBA"/>
</dbReference>
<dbReference type="EMBL" id="CAJPEV010001912">
    <property type="protein sequence ID" value="CAG0894859.1"/>
    <property type="molecule type" value="Genomic_DNA"/>
</dbReference>
<evidence type="ECO:0000313" key="12">
    <source>
        <dbReference type="Proteomes" id="UP000677054"/>
    </source>
</evidence>
<evidence type="ECO:0000256" key="6">
    <source>
        <dbReference type="ARBA" id="ARBA00023157"/>
    </source>
</evidence>
<dbReference type="InterPro" id="IPR013783">
    <property type="entry name" value="Ig-like_fold"/>
</dbReference>
<dbReference type="OrthoDB" id="114660at2759"/>
<dbReference type="CDD" id="cd00063">
    <property type="entry name" value="FN3"/>
    <property type="match status" value="6"/>
</dbReference>
<dbReference type="Proteomes" id="UP000677054">
    <property type="component" value="Unassembled WGS sequence"/>
</dbReference>
<keyword evidence="8" id="KW-0393">Immunoglobulin domain</keyword>
<dbReference type="FunFam" id="2.60.40.10:FF:000004">
    <property type="entry name" value="DCC isoform 1"/>
    <property type="match status" value="1"/>
</dbReference>
<evidence type="ECO:0000313" key="11">
    <source>
        <dbReference type="EMBL" id="CAD7248589.1"/>
    </source>
</evidence>
<dbReference type="InterPro" id="IPR036179">
    <property type="entry name" value="Ig-like_dom_sf"/>
</dbReference>
<dbReference type="FunFam" id="2.60.40.10:FF:000273">
    <property type="entry name" value="contactin-3 isoform X1"/>
    <property type="match status" value="1"/>
</dbReference>
<dbReference type="SUPFAM" id="SSF49265">
    <property type="entry name" value="Fibronectin type III"/>
    <property type="match status" value="4"/>
</dbReference>
<evidence type="ECO:0000256" key="5">
    <source>
        <dbReference type="ARBA" id="ARBA00023136"/>
    </source>
</evidence>
<feature type="domain" description="Fibronectin type-III" evidence="10">
    <location>
        <begin position="772"/>
        <end position="866"/>
    </location>
</feature>
<dbReference type="SMART" id="SM00409">
    <property type="entry name" value="IG"/>
    <property type="match status" value="3"/>
</dbReference>
<dbReference type="InterPro" id="IPR003599">
    <property type="entry name" value="Ig_sub"/>
</dbReference>
<comment type="subcellular location">
    <subcellularLocation>
        <location evidence="1">Cell membrane</location>
    </subcellularLocation>
</comment>
<dbReference type="GO" id="GO:0098609">
    <property type="term" value="P:cell-cell adhesion"/>
    <property type="evidence" value="ECO:0007669"/>
    <property type="project" value="TreeGrafter"/>
</dbReference>
<reference evidence="11" key="1">
    <citation type="submission" date="2020-11" db="EMBL/GenBank/DDBJ databases">
        <authorList>
            <person name="Tran Van P."/>
        </authorList>
    </citation>
    <scope>NUCLEOTIDE SEQUENCE</scope>
</reference>
<protein>
    <submittedName>
        <fullName evidence="11">Uncharacterized protein</fullName>
    </submittedName>
</protein>
<evidence type="ECO:0000256" key="7">
    <source>
        <dbReference type="ARBA" id="ARBA00023180"/>
    </source>
</evidence>
<dbReference type="InterPro" id="IPR003961">
    <property type="entry name" value="FN3_dom"/>
</dbReference>
<keyword evidence="5" id="KW-0472">Membrane</keyword>
<evidence type="ECO:0000256" key="1">
    <source>
        <dbReference type="ARBA" id="ARBA00004236"/>
    </source>
</evidence>